<dbReference type="Gene3D" id="3.60.21.10">
    <property type="match status" value="1"/>
</dbReference>
<dbReference type="PANTHER" id="PTHR43143:SF1">
    <property type="entry name" value="SERINE_THREONINE-PROTEIN PHOSPHATASE CPPED1"/>
    <property type="match status" value="1"/>
</dbReference>
<dbReference type="InterPro" id="IPR004843">
    <property type="entry name" value="Calcineurin-like_PHP"/>
</dbReference>
<keyword evidence="3" id="KW-1185">Reference proteome</keyword>
<feature type="domain" description="Calcineurin-like phosphoesterase" evidence="1">
    <location>
        <begin position="32"/>
        <end position="240"/>
    </location>
</feature>
<organism evidence="2 3">
    <name type="scientific">Clavelina lepadiformis</name>
    <name type="common">Light-bulb sea squirt</name>
    <name type="synonym">Ascidia lepadiformis</name>
    <dbReference type="NCBI Taxonomy" id="159417"/>
    <lineage>
        <taxon>Eukaryota</taxon>
        <taxon>Metazoa</taxon>
        <taxon>Chordata</taxon>
        <taxon>Tunicata</taxon>
        <taxon>Ascidiacea</taxon>
        <taxon>Aplousobranchia</taxon>
        <taxon>Clavelinidae</taxon>
        <taxon>Clavelina</taxon>
    </lineage>
</organism>
<accession>A0ABP0GVD2</accession>
<dbReference type="Proteomes" id="UP001642483">
    <property type="component" value="Unassembled WGS sequence"/>
</dbReference>
<sequence>MTNEFVKVANHEASGFTKEEQGRWTESYEFVFVADPQPGLIHQYDGGDGSLWDEEVKNIQEAALAINKMQPKPKFLVIGGDILNAFPGTPYRSEQLRDLRVAFSQLNTSIPIFAVSGNHDLGQKPTLETMEMYRRDFGDEYYTFWYGGIFYIVINTQCIISPDGTENLYETQKAWLEEQLKIALSSSCKHVVLFMHIPLFVKNPEEEDTGYAIPMKHRFKLMEQFADAGIEKVFSGHYHRNAGGFWTRTNPDGSLSKVEVVASSSIGKQIGNQGDKAGIRIVKVSENEITHHYYAIRDIP</sequence>
<dbReference type="SUPFAM" id="SSF56300">
    <property type="entry name" value="Metallo-dependent phosphatases"/>
    <property type="match status" value="1"/>
</dbReference>
<gene>
    <name evidence="2" type="ORF">CVLEPA_LOCUS28876</name>
</gene>
<evidence type="ECO:0000259" key="1">
    <source>
        <dbReference type="Pfam" id="PF00149"/>
    </source>
</evidence>
<protein>
    <recommendedName>
        <fullName evidence="1">Calcineurin-like phosphoesterase domain-containing protein</fullName>
    </recommendedName>
</protein>
<dbReference type="InterPro" id="IPR029052">
    <property type="entry name" value="Metallo-depent_PP-like"/>
</dbReference>
<reference evidence="2 3" key="1">
    <citation type="submission" date="2024-02" db="EMBL/GenBank/DDBJ databases">
        <authorList>
            <person name="Daric V."/>
            <person name="Darras S."/>
        </authorList>
    </citation>
    <scope>NUCLEOTIDE SEQUENCE [LARGE SCALE GENOMIC DNA]</scope>
</reference>
<proteinExistence type="predicted"/>
<dbReference type="InterPro" id="IPR051918">
    <property type="entry name" value="STPP_CPPED1"/>
</dbReference>
<name>A0ABP0GVD2_CLALP</name>
<dbReference type="PANTHER" id="PTHR43143">
    <property type="entry name" value="METALLOPHOSPHOESTERASE, CALCINEURIN SUPERFAMILY"/>
    <property type="match status" value="1"/>
</dbReference>
<evidence type="ECO:0000313" key="2">
    <source>
        <dbReference type="EMBL" id="CAK8695627.1"/>
    </source>
</evidence>
<dbReference type="EMBL" id="CAWYQH010000152">
    <property type="protein sequence ID" value="CAK8695627.1"/>
    <property type="molecule type" value="Genomic_DNA"/>
</dbReference>
<comment type="caution">
    <text evidence="2">The sequence shown here is derived from an EMBL/GenBank/DDBJ whole genome shotgun (WGS) entry which is preliminary data.</text>
</comment>
<dbReference type="Pfam" id="PF00149">
    <property type="entry name" value="Metallophos"/>
    <property type="match status" value="1"/>
</dbReference>
<evidence type="ECO:0000313" key="3">
    <source>
        <dbReference type="Proteomes" id="UP001642483"/>
    </source>
</evidence>